<keyword evidence="2" id="KW-0805">Transcription regulation</keyword>
<dbReference type="PROSITE" id="PS50043">
    <property type="entry name" value="HTH_LUXR_2"/>
    <property type="match status" value="1"/>
</dbReference>
<dbReference type="Pfam" id="PF00072">
    <property type="entry name" value="Response_reg"/>
    <property type="match status" value="1"/>
</dbReference>
<dbReference type="GO" id="GO:0006508">
    <property type="term" value="P:proteolysis"/>
    <property type="evidence" value="ECO:0007669"/>
    <property type="project" value="UniProtKB-KW"/>
</dbReference>
<dbReference type="PROSITE" id="PS50110">
    <property type="entry name" value="RESPONSE_REGULATORY"/>
    <property type="match status" value="1"/>
</dbReference>
<dbReference type="PRINTS" id="PR00038">
    <property type="entry name" value="HTHLUXR"/>
</dbReference>
<dbReference type="KEGG" id="blr:BRLA_c003770"/>
<organism evidence="8 9">
    <name type="scientific">Brevibacillus laterosporus LMG 15441</name>
    <dbReference type="NCBI Taxonomy" id="1042163"/>
    <lineage>
        <taxon>Bacteria</taxon>
        <taxon>Bacillati</taxon>
        <taxon>Bacillota</taxon>
        <taxon>Bacilli</taxon>
        <taxon>Bacillales</taxon>
        <taxon>Paenibacillaceae</taxon>
        <taxon>Brevibacillus</taxon>
    </lineage>
</organism>
<evidence type="ECO:0000256" key="2">
    <source>
        <dbReference type="ARBA" id="ARBA00023015"/>
    </source>
</evidence>
<dbReference type="InterPro" id="IPR011006">
    <property type="entry name" value="CheY-like_superfamily"/>
</dbReference>
<dbReference type="PROSITE" id="PS00622">
    <property type="entry name" value="HTH_LUXR_1"/>
    <property type="match status" value="1"/>
</dbReference>
<keyword evidence="8" id="KW-0645">Protease</keyword>
<evidence type="ECO:0000256" key="5">
    <source>
        <dbReference type="PROSITE-ProRule" id="PRU00169"/>
    </source>
</evidence>
<feature type="modified residue" description="4-aspartylphosphate" evidence="5">
    <location>
        <position position="56"/>
    </location>
</feature>
<evidence type="ECO:0000313" key="8">
    <source>
        <dbReference type="EMBL" id="AIG24758.1"/>
    </source>
</evidence>
<evidence type="ECO:0000256" key="1">
    <source>
        <dbReference type="ARBA" id="ARBA00022553"/>
    </source>
</evidence>
<evidence type="ECO:0000313" key="9">
    <source>
        <dbReference type="Proteomes" id="UP000005850"/>
    </source>
</evidence>
<dbReference type="STRING" id="1042163.BRLA_c003770"/>
<dbReference type="AlphaFoldDB" id="A0A075R0R9"/>
<keyword evidence="3" id="KW-0238">DNA-binding</keyword>
<dbReference type="eggNOG" id="COG2197">
    <property type="taxonomic scope" value="Bacteria"/>
</dbReference>
<name>A0A075R0R9_BRELA</name>
<dbReference type="GO" id="GO:0008233">
    <property type="term" value="F:peptidase activity"/>
    <property type="evidence" value="ECO:0007669"/>
    <property type="project" value="UniProtKB-KW"/>
</dbReference>
<dbReference type="GO" id="GO:0006355">
    <property type="term" value="P:regulation of DNA-templated transcription"/>
    <property type="evidence" value="ECO:0007669"/>
    <property type="project" value="InterPro"/>
</dbReference>
<keyword evidence="1 5" id="KW-0597">Phosphoprotein</keyword>
<evidence type="ECO:0000256" key="3">
    <source>
        <dbReference type="ARBA" id="ARBA00023125"/>
    </source>
</evidence>
<dbReference type="PANTHER" id="PTHR43214">
    <property type="entry name" value="TWO-COMPONENT RESPONSE REGULATOR"/>
    <property type="match status" value="1"/>
</dbReference>
<dbReference type="HOGENOM" id="CLU_000445_90_10_9"/>
<dbReference type="InterPro" id="IPR001789">
    <property type="entry name" value="Sig_transdc_resp-reg_receiver"/>
</dbReference>
<sequence length="216" mass="24448">MQKYRVLVVDDHLLARTAIKSMLAEDSSFEIVGEAEQGEEGVRLCSELQPDVVLMDISMPVCDGLEATRRIKQAYPHIKVVILSVSDDVADLFTAVQFGAQGYLLKNMNPHDWLAYLRALLEDNSDISRELASKLFFKFRSGPVIDEPSPSVLTPRETEILKYVSKGETNKQIAQRLMITEHTVKNHMKNLLEKLYLENRVQLASYALRHGLSSED</sequence>
<keyword evidence="9" id="KW-1185">Reference proteome</keyword>
<dbReference type="PANTHER" id="PTHR43214:SF43">
    <property type="entry name" value="TWO-COMPONENT RESPONSE REGULATOR"/>
    <property type="match status" value="1"/>
</dbReference>
<evidence type="ECO:0000259" key="6">
    <source>
        <dbReference type="PROSITE" id="PS50043"/>
    </source>
</evidence>
<proteinExistence type="predicted"/>
<dbReference type="GO" id="GO:0000160">
    <property type="term" value="P:phosphorelay signal transduction system"/>
    <property type="evidence" value="ECO:0007669"/>
    <property type="project" value="InterPro"/>
</dbReference>
<dbReference type="Pfam" id="PF00196">
    <property type="entry name" value="GerE"/>
    <property type="match status" value="1"/>
</dbReference>
<dbReference type="CDD" id="cd17535">
    <property type="entry name" value="REC_NarL-like"/>
    <property type="match status" value="1"/>
</dbReference>
<protein>
    <submittedName>
        <fullName evidence="8">Protease production enhancer protein</fullName>
    </submittedName>
</protein>
<accession>A0A075R0R9</accession>
<dbReference type="SMART" id="SM00421">
    <property type="entry name" value="HTH_LUXR"/>
    <property type="match status" value="1"/>
</dbReference>
<evidence type="ECO:0000259" key="7">
    <source>
        <dbReference type="PROSITE" id="PS50110"/>
    </source>
</evidence>
<reference evidence="8 9" key="1">
    <citation type="journal article" date="2011" name="J. Bacteriol.">
        <title>Genome sequence of Brevibacillus laterosporus LMG 15441, a pathogen of invertebrates.</title>
        <authorList>
            <person name="Djukic M."/>
            <person name="Poehlein A."/>
            <person name="Thurmer A."/>
            <person name="Daniel R."/>
        </authorList>
    </citation>
    <scope>NUCLEOTIDE SEQUENCE [LARGE SCALE GENOMIC DNA]</scope>
    <source>
        <strain evidence="8 9">LMG 15441</strain>
    </source>
</reference>
<dbReference type="RefSeq" id="WP_003333590.1">
    <property type="nucleotide sequence ID" value="NZ_CP007806.1"/>
</dbReference>
<dbReference type="SUPFAM" id="SSF46894">
    <property type="entry name" value="C-terminal effector domain of the bipartite response regulators"/>
    <property type="match status" value="1"/>
</dbReference>
<dbReference type="SUPFAM" id="SSF52172">
    <property type="entry name" value="CheY-like"/>
    <property type="match status" value="1"/>
</dbReference>
<dbReference type="Proteomes" id="UP000005850">
    <property type="component" value="Chromosome"/>
</dbReference>
<dbReference type="InterPro" id="IPR016032">
    <property type="entry name" value="Sig_transdc_resp-reg_C-effctor"/>
</dbReference>
<feature type="domain" description="Response regulatory" evidence="7">
    <location>
        <begin position="5"/>
        <end position="121"/>
    </location>
</feature>
<dbReference type="InterPro" id="IPR039420">
    <property type="entry name" value="WalR-like"/>
</dbReference>
<dbReference type="SMART" id="SM00448">
    <property type="entry name" value="REC"/>
    <property type="match status" value="1"/>
</dbReference>
<dbReference type="EMBL" id="CP007806">
    <property type="protein sequence ID" value="AIG24758.1"/>
    <property type="molecule type" value="Genomic_DNA"/>
</dbReference>
<keyword evidence="4" id="KW-0804">Transcription</keyword>
<dbReference type="GO" id="GO:0003677">
    <property type="term" value="F:DNA binding"/>
    <property type="evidence" value="ECO:0007669"/>
    <property type="project" value="UniProtKB-KW"/>
</dbReference>
<dbReference type="Gene3D" id="3.40.50.2300">
    <property type="match status" value="1"/>
</dbReference>
<feature type="domain" description="HTH luxR-type" evidence="6">
    <location>
        <begin position="146"/>
        <end position="211"/>
    </location>
</feature>
<dbReference type="InterPro" id="IPR000792">
    <property type="entry name" value="Tscrpt_reg_LuxR_C"/>
</dbReference>
<gene>
    <name evidence="8" type="primary">degU_1</name>
    <name evidence="8" type="ORF">BRLA_c003770</name>
</gene>
<evidence type="ECO:0000256" key="4">
    <source>
        <dbReference type="ARBA" id="ARBA00023163"/>
    </source>
</evidence>
<dbReference type="CDD" id="cd06170">
    <property type="entry name" value="LuxR_C_like"/>
    <property type="match status" value="1"/>
</dbReference>
<keyword evidence="8" id="KW-0378">Hydrolase</keyword>
<dbReference type="InterPro" id="IPR058245">
    <property type="entry name" value="NreC/VraR/RcsB-like_REC"/>
</dbReference>